<accession>A0A1C9HW71</accession>
<protein>
    <submittedName>
        <fullName evidence="1">Uncharacterized protein</fullName>
    </submittedName>
</protein>
<proteinExistence type="predicted"/>
<dbReference type="EMBL" id="KX488563">
    <property type="protein sequence ID" value="AOO90927.1"/>
    <property type="molecule type" value="Genomic_DNA"/>
</dbReference>
<dbReference type="AlphaFoldDB" id="A0A1C9HW71"/>
<organism evidence="1">
    <name type="scientific">Rhizobium leguminosarum bv. trifolii</name>
    <dbReference type="NCBI Taxonomy" id="386"/>
    <lineage>
        <taxon>Bacteria</taxon>
        <taxon>Pseudomonadati</taxon>
        <taxon>Pseudomonadota</taxon>
        <taxon>Alphaproteobacteria</taxon>
        <taxon>Hyphomicrobiales</taxon>
        <taxon>Rhizobiaceae</taxon>
        <taxon>Rhizobium/Agrobacterium group</taxon>
        <taxon>Rhizobium</taxon>
    </lineage>
</organism>
<dbReference type="GeneID" id="61429118"/>
<dbReference type="RefSeq" id="WP_018447363.1">
    <property type="nucleotide sequence ID" value="NZ_CP050097.1"/>
</dbReference>
<name>A0A1C9HW71_RHILT</name>
<sequence length="53" mass="5383">MKKTTCAACDCELGAETITVKLGGKTVEVCCQECAEALNEAEAATSAASNGKE</sequence>
<reference evidence="1" key="2">
    <citation type="journal article" date="2016" name="Front. Microbiol.">
        <title>The Regulatory Protein RosR Affects Rhizobium leguminosarum bv. trifolii Protein Profiles, Cell Surface Properties, and Symbiosis with Clover.</title>
        <authorList>
            <person name="Rachwal K."/>
            <person name="Boguszewska A."/>
            <person name="Kopcinska J."/>
            <person name="Karas M."/>
            <person name="Tchorzewski M."/>
            <person name="Janczarek M."/>
        </authorList>
    </citation>
    <scope>NUCLEOTIDE SEQUENCE</scope>
    <source>
        <strain evidence="1">Rt24.2</strain>
    </source>
</reference>
<reference evidence="1" key="1">
    <citation type="journal article" date="2015" name="BMC Genomics">
        <title>Transcriptome profiling of a Rhizobium leguminosarum bv. trifolii rosR mutant reveals the role of the transcriptional regulator RosR in motility, synthesis of cell-surface components, and other cellular processes.</title>
        <authorList>
            <person name="Rachwal K."/>
            <person name="Matczynska E."/>
            <person name="Janczarek M."/>
        </authorList>
    </citation>
    <scope>NUCLEOTIDE SEQUENCE</scope>
    <source>
        <strain evidence="1">Rt24.2</strain>
    </source>
</reference>
<evidence type="ECO:0000313" key="1">
    <source>
        <dbReference type="EMBL" id="AOO90927.1"/>
    </source>
</evidence>